<protein>
    <submittedName>
        <fullName evidence="1">Uncharacterized protein</fullName>
    </submittedName>
</protein>
<comment type="caution">
    <text evidence="1">The sequence shown here is derived from an EMBL/GenBank/DDBJ whole genome shotgun (WGS) entry which is preliminary data.</text>
</comment>
<reference evidence="1 2" key="1">
    <citation type="journal article" date="2015" name="Genome Biol.">
        <title>Comparative genomics of Steinernema reveals deeply conserved gene regulatory networks.</title>
        <authorList>
            <person name="Dillman A.R."/>
            <person name="Macchietto M."/>
            <person name="Porter C.F."/>
            <person name="Rogers A."/>
            <person name="Williams B."/>
            <person name="Antoshechkin I."/>
            <person name="Lee M.M."/>
            <person name="Goodwin Z."/>
            <person name="Lu X."/>
            <person name="Lewis E.E."/>
            <person name="Goodrich-Blair H."/>
            <person name="Stock S.P."/>
            <person name="Adams B.J."/>
            <person name="Sternberg P.W."/>
            <person name="Mortazavi A."/>
        </authorList>
    </citation>
    <scope>NUCLEOTIDE SEQUENCE [LARGE SCALE GENOMIC DNA]</scope>
    <source>
        <strain evidence="1 2">ALL</strain>
    </source>
</reference>
<dbReference type="EMBL" id="AZBU02000005">
    <property type="protein sequence ID" value="TKR75872.1"/>
    <property type="molecule type" value="Genomic_DNA"/>
</dbReference>
<organism evidence="1 2">
    <name type="scientific">Steinernema carpocapsae</name>
    <name type="common">Entomopathogenic nematode</name>
    <dbReference type="NCBI Taxonomy" id="34508"/>
    <lineage>
        <taxon>Eukaryota</taxon>
        <taxon>Metazoa</taxon>
        <taxon>Ecdysozoa</taxon>
        <taxon>Nematoda</taxon>
        <taxon>Chromadorea</taxon>
        <taxon>Rhabditida</taxon>
        <taxon>Tylenchina</taxon>
        <taxon>Panagrolaimomorpha</taxon>
        <taxon>Strongyloidoidea</taxon>
        <taxon>Steinernematidae</taxon>
        <taxon>Steinernema</taxon>
    </lineage>
</organism>
<name>A0A4U5N1F0_STECR</name>
<keyword evidence="2" id="KW-1185">Reference proteome</keyword>
<reference evidence="1 2" key="2">
    <citation type="journal article" date="2019" name="G3 (Bethesda)">
        <title>Hybrid Assembly of the Genome of the Entomopathogenic Nematode Steinernema carpocapsae Identifies the X-Chromosome.</title>
        <authorList>
            <person name="Serra L."/>
            <person name="Macchietto M."/>
            <person name="Macias-Munoz A."/>
            <person name="McGill C.J."/>
            <person name="Rodriguez I.M."/>
            <person name="Rodriguez B."/>
            <person name="Murad R."/>
            <person name="Mortazavi A."/>
        </authorList>
    </citation>
    <scope>NUCLEOTIDE SEQUENCE [LARGE SCALE GENOMIC DNA]</scope>
    <source>
        <strain evidence="1 2">ALL</strain>
    </source>
</reference>
<evidence type="ECO:0000313" key="1">
    <source>
        <dbReference type="EMBL" id="TKR75872.1"/>
    </source>
</evidence>
<gene>
    <name evidence="1" type="ORF">L596_017106</name>
</gene>
<accession>A0A4U5N1F0</accession>
<dbReference type="AlphaFoldDB" id="A0A4U5N1F0"/>
<evidence type="ECO:0000313" key="2">
    <source>
        <dbReference type="Proteomes" id="UP000298663"/>
    </source>
</evidence>
<proteinExistence type="predicted"/>
<sequence length="74" mass="8479">MCTSVYRSFCSMNLGRGETSMSMNVRACLRSSRVVPLHHCNDIAKCFFVFSTSFRGVSSSCERRIACREEEEKR</sequence>
<dbReference type="Proteomes" id="UP000298663">
    <property type="component" value="Unassembled WGS sequence"/>
</dbReference>